<dbReference type="AlphaFoldDB" id="A0A842AFV0"/>
<proteinExistence type="predicted"/>
<accession>A0A842AFV0</accession>
<evidence type="ECO:0000313" key="2">
    <source>
        <dbReference type="EMBL" id="MBC1617936.1"/>
    </source>
</evidence>
<gene>
    <name evidence="1" type="ORF">HB836_16060</name>
    <name evidence="2" type="ORF">HB904_17295</name>
</gene>
<dbReference type="EMBL" id="JAARSH010000016">
    <property type="protein sequence ID" value="MBC1617936.1"/>
    <property type="molecule type" value="Genomic_DNA"/>
</dbReference>
<name>A0A842AFV0_9LIST</name>
<dbReference type="EMBL" id="JAARPT010000013">
    <property type="protein sequence ID" value="MBC1403108.1"/>
    <property type="molecule type" value="Genomic_DNA"/>
</dbReference>
<sequence length="111" mass="12606">MNSVKKEELKKQAQFAFEAILIGNQDKRLVHKVSITAFDQEHSIEESLAMRLEVIAGIPLDTTRDNRALVLQSDYIAVLSTVGTKAEQRAYLDNEVEMLEKLAKHPILRSR</sequence>
<reference evidence="3 4" key="1">
    <citation type="submission" date="2020-03" db="EMBL/GenBank/DDBJ databases">
        <title>Soil Listeria distribution.</title>
        <authorList>
            <person name="Liao J."/>
            <person name="Wiedmann M."/>
        </authorList>
    </citation>
    <scope>NUCLEOTIDE SEQUENCE [LARGE SCALE GENOMIC DNA]</scope>
    <source>
        <strain evidence="2 4">FSL L7-1299</strain>
        <strain evidence="1 3">FSL L7-1658</strain>
    </source>
</reference>
<dbReference type="RefSeq" id="WP_185406827.1">
    <property type="nucleotide sequence ID" value="NZ_JAARPT010000013.1"/>
</dbReference>
<organism evidence="2 4">
    <name type="scientific">Listeria booriae</name>
    <dbReference type="NCBI Taxonomy" id="1552123"/>
    <lineage>
        <taxon>Bacteria</taxon>
        <taxon>Bacillati</taxon>
        <taxon>Bacillota</taxon>
        <taxon>Bacilli</taxon>
        <taxon>Bacillales</taxon>
        <taxon>Listeriaceae</taxon>
        <taxon>Listeria</taxon>
    </lineage>
</organism>
<dbReference type="Proteomes" id="UP000544413">
    <property type="component" value="Unassembled WGS sequence"/>
</dbReference>
<evidence type="ECO:0000313" key="3">
    <source>
        <dbReference type="Proteomes" id="UP000544413"/>
    </source>
</evidence>
<comment type="caution">
    <text evidence="2">The sequence shown here is derived from an EMBL/GenBank/DDBJ whole genome shotgun (WGS) entry which is preliminary data.</text>
</comment>
<protein>
    <submittedName>
        <fullName evidence="2">Uncharacterized protein</fullName>
    </submittedName>
</protein>
<evidence type="ECO:0000313" key="1">
    <source>
        <dbReference type="EMBL" id="MBC1403108.1"/>
    </source>
</evidence>
<dbReference type="Proteomes" id="UP000574104">
    <property type="component" value="Unassembled WGS sequence"/>
</dbReference>
<evidence type="ECO:0000313" key="4">
    <source>
        <dbReference type="Proteomes" id="UP000574104"/>
    </source>
</evidence>